<dbReference type="EMBL" id="AWGB01000043">
    <property type="protein sequence ID" value="ESQ87601.1"/>
    <property type="molecule type" value="Genomic_DNA"/>
</dbReference>
<dbReference type="RefSeq" id="WP_018083415.1">
    <property type="nucleotide sequence ID" value="NZ_AQWM01000031.1"/>
</dbReference>
<name>V4PHF7_9CAUL</name>
<reference evidence="2 3" key="1">
    <citation type="journal article" date="2014" name="Nature">
        <title>Sequential evolution of bacterial morphology by co-option of a developmental regulator.</title>
        <authorList>
            <person name="Jiang C."/>
            <person name="Brown P.J."/>
            <person name="Ducret A."/>
            <person name="Brun Y.V."/>
        </authorList>
    </citation>
    <scope>NUCLEOTIDE SEQUENCE [LARGE SCALE GENOMIC DNA]</scope>
    <source>
        <strain evidence="2 3">DSM 16100</strain>
    </source>
</reference>
<dbReference type="OrthoDB" id="3034222at2"/>
<accession>V4PHF7</accession>
<protein>
    <recommendedName>
        <fullName evidence="1">BioF2-like acetyltransferase domain-containing protein</fullName>
    </recommendedName>
</protein>
<evidence type="ECO:0000259" key="1">
    <source>
        <dbReference type="Pfam" id="PF13480"/>
    </source>
</evidence>
<sequence length="369" mass="41232">MLEGRILDSLAAIPPADWDACFGDPLEGHAYHLAIETAALKGFTFFYVAVYDHARLVGAAPAFLTQYDLATTIDNLHLGRAIKQVQNLIPGFLRVRLAALGSPCTEHVMLGVSEPGRTYAIVDCLLRTFEAGAKARGGRLLAIKDLSDEAPKEWAACIEDLGYGFVTGLPSSELRIDFESTDAYLSRLTPGTRRDMRRKLRSREHLRCEDVTSLRAYAPRVMALYEDTLARADMTLEELSFDYFESVLSLMPNQAICRLYFHGETLLAVNLLLHDQNTLLDKYFLMAPEGRAYNLYFVSWFDNVALCLERGLRRFQTGQAAYANKLRLGVDLIGTRMAFKHKNGLLSFGLRLIAPLVSADLSPEALRNE</sequence>
<dbReference type="Proteomes" id="UP000017837">
    <property type="component" value="Unassembled WGS sequence"/>
</dbReference>
<dbReference type="InterPro" id="IPR016181">
    <property type="entry name" value="Acyl_CoA_acyltransferase"/>
</dbReference>
<evidence type="ECO:0000313" key="3">
    <source>
        <dbReference type="Proteomes" id="UP000017837"/>
    </source>
</evidence>
<dbReference type="Gene3D" id="3.40.630.30">
    <property type="match status" value="1"/>
</dbReference>
<feature type="domain" description="BioF2-like acetyltransferase" evidence="1">
    <location>
        <begin position="193"/>
        <end position="322"/>
    </location>
</feature>
<dbReference type="eggNOG" id="COG3146">
    <property type="taxonomic scope" value="Bacteria"/>
</dbReference>
<dbReference type="STRING" id="1121022.GCA_000376105_03733"/>
<comment type="caution">
    <text evidence="2">The sequence shown here is derived from an EMBL/GenBank/DDBJ whole genome shotgun (WGS) entry which is preliminary data.</text>
</comment>
<dbReference type="SUPFAM" id="SSF55729">
    <property type="entry name" value="Acyl-CoA N-acyltransferases (Nat)"/>
    <property type="match status" value="1"/>
</dbReference>
<gene>
    <name evidence="2" type="ORF">ABENE_17190</name>
</gene>
<organism evidence="2 3">
    <name type="scientific">Asticcacaulis benevestitus DSM 16100 = ATCC BAA-896</name>
    <dbReference type="NCBI Taxonomy" id="1121022"/>
    <lineage>
        <taxon>Bacteria</taxon>
        <taxon>Pseudomonadati</taxon>
        <taxon>Pseudomonadota</taxon>
        <taxon>Alphaproteobacteria</taxon>
        <taxon>Caulobacterales</taxon>
        <taxon>Caulobacteraceae</taxon>
        <taxon>Asticcacaulis</taxon>
    </lineage>
</organism>
<dbReference type="AlphaFoldDB" id="V4PHF7"/>
<dbReference type="InterPro" id="IPR038740">
    <property type="entry name" value="BioF2-like_GNAT_dom"/>
</dbReference>
<proteinExistence type="predicted"/>
<dbReference type="PATRIC" id="fig|1121022.4.peg.3507"/>
<evidence type="ECO:0000313" key="2">
    <source>
        <dbReference type="EMBL" id="ESQ87601.1"/>
    </source>
</evidence>
<dbReference type="Pfam" id="PF13480">
    <property type="entry name" value="Acetyltransf_6"/>
    <property type="match status" value="1"/>
</dbReference>
<keyword evidence="3" id="KW-1185">Reference proteome</keyword>